<name>A0A2S0N6B7_9BURK</name>
<accession>A0A2S0N6B7</accession>
<dbReference type="RefSeq" id="WP_106448509.1">
    <property type="nucleotide sequence ID" value="NZ_CP027671.1"/>
</dbReference>
<reference evidence="1 2" key="1">
    <citation type="submission" date="2018-03" db="EMBL/GenBank/DDBJ databases">
        <title>Genome sequencing of Simplicispira sp.</title>
        <authorList>
            <person name="Kim S.-J."/>
            <person name="Heo J."/>
            <person name="Kwon S.-W."/>
        </authorList>
    </citation>
    <scope>NUCLEOTIDE SEQUENCE [LARGE SCALE GENOMIC DNA]</scope>
    <source>
        <strain evidence="1 2">SC1-8</strain>
        <plasmid evidence="1 2">unnamed2</plasmid>
    </source>
</reference>
<dbReference type="KEGG" id="simp:C6571_19290"/>
<gene>
    <name evidence="1" type="ORF">C6571_19290</name>
</gene>
<evidence type="ECO:0008006" key="3">
    <source>
        <dbReference type="Google" id="ProtNLM"/>
    </source>
</evidence>
<organism evidence="1 2">
    <name type="scientific">Simplicispira suum</name>
    <dbReference type="NCBI Taxonomy" id="2109915"/>
    <lineage>
        <taxon>Bacteria</taxon>
        <taxon>Pseudomonadati</taxon>
        <taxon>Pseudomonadota</taxon>
        <taxon>Betaproteobacteria</taxon>
        <taxon>Burkholderiales</taxon>
        <taxon>Comamonadaceae</taxon>
        <taxon>Simplicispira</taxon>
    </lineage>
</organism>
<dbReference type="Proteomes" id="UP000239326">
    <property type="component" value="Plasmid unnamed2"/>
</dbReference>
<keyword evidence="2" id="KW-1185">Reference proteome</keyword>
<dbReference type="EMBL" id="CP027671">
    <property type="protein sequence ID" value="AVO43567.1"/>
    <property type="molecule type" value="Genomic_DNA"/>
</dbReference>
<keyword evidence="1" id="KW-0614">Plasmid</keyword>
<evidence type="ECO:0000313" key="1">
    <source>
        <dbReference type="EMBL" id="AVO43567.1"/>
    </source>
</evidence>
<protein>
    <recommendedName>
        <fullName evidence="3">GIY-YIG domain-containing protein</fullName>
    </recommendedName>
</protein>
<sequence>MPSQLPSQLKTYAAWTFNKVEAGTFRRNKRDFAHHEYPILAPLPTNGRNTKALETSRLGGPYIYFVTDDCGQVRYVGKSLEDQVIQRWVRPGIGGTAKHYWTHSTKSGGCVFNIAKGLQGGESREYPLRYVPLMEIAPEVFMQLGLPGMTDPTIFLPLVEQALVNKLNPDWNARR</sequence>
<geneLocation type="plasmid" evidence="1 2">
    <name>unnamed2</name>
</geneLocation>
<dbReference type="AlphaFoldDB" id="A0A2S0N6B7"/>
<dbReference type="OrthoDB" id="8904919at2"/>
<proteinExistence type="predicted"/>
<evidence type="ECO:0000313" key="2">
    <source>
        <dbReference type="Proteomes" id="UP000239326"/>
    </source>
</evidence>